<dbReference type="Pfam" id="PF12627">
    <property type="entry name" value="PolyA_pol_RNAbd"/>
    <property type="match status" value="1"/>
</dbReference>
<dbReference type="GO" id="GO:0001680">
    <property type="term" value="P:tRNA 3'-terminal CCA addition"/>
    <property type="evidence" value="ECO:0007669"/>
    <property type="project" value="UniProtKB-ARBA"/>
</dbReference>
<keyword evidence="3" id="KW-0547">Nucleotide-binding</keyword>
<keyword evidence="2 4" id="KW-0808">Transferase</keyword>
<keyword evidence="4" id="KW-0694">RNA-binding</keyword>
<dbReference type="SUPFAM" id="SSF81891">
    <property type="entry name" value="Poly A polymerase C-terminal region-like"/>
    <property type="match status" value="1"/>
</dbReference>
<protein>
    <recommendedName>
        <fullName evidence="8">Poly A polymerase head domain-containing protein</fullName>
    </recommendedName>
</protein>
<evidence type="ECO:0000259" key="5">
    <source>
        <dbReference type="Pfam" id="PF01743"/>
    </source>
</evidence>
<dbReference type="SUPFAM" id="SSF81301">
    <property type="entry name" value="Nucleotidyltransferase"/>
    <property type="match status" value="1"/>
</dbReference>
<feature type="domain" description="tRNA nucleotidyltransferase/poly(A) polymerase RNA and SrmB- binding" evidence="6">
    <location>
        <begin position="123"/>
        <end position="185"/>
    </location>
</feature>
<evidence type="ECO:0000259" key="6">
    <source>
        <dbReference type="Pfam" id="PF12627"/>
    </source>
</evidence>
<dbReference type="GO" id="GO:0003723">
    <property type="term" value="F:RNA binding"/>
    <property type="evidence" value="ECO:0007669"/>
    <property type="project" value="UniProtKB-KW"/>
</dbReference>
<dbReference type="InterPro" id="IPR002646">
    <property type="entry name" value="PolA_pol_head_dom"/>
</dbReference>
<feature type="domain" description="Poly A polymerase head" evidence="5">
    <location>
        <begin position="8"/>
        <end position="96"/>
    </location>
</feature>
<name>A0A0A9D6Z9_ARUDO</name>
<dbReference type="InterPro" id="IPR043519">
    <property type="entry name" value="NT_sf"/>
</dbReference>
<organism evidence="7">
    <name type="scientific">Arundo donax</name>
    <name type="common">Giant reed</name>
    <name type="synonym">Donax arundinaceus</name>
    <dbReference type="NCBI Taxonomy" id="35708"/>
    <lineage>
        <taxon>Eukaryota</taxon>
        <taxon>Viridiplantae</taxon>
        <taxon>Streptophyta</taxon>
        <taxon>Embryophyta</taxon>
        <taxon>Tracheophyta</taxon>
        <taxon>Spermatophyta</taxon>
        <taxon>Magnoliopsida</taxon>
        <taxon>Liliopsida</taxon>
        <taxon>Poales</taxon>
        <taxon>Poaceae</taxon>
        <taxon>PACMAD clade</taxon>
        <taxon>Arundinoideae</taxon>
        <taxon>Arundineae</taxon>
        <taxon>Arundo</taxon>
    </lineage>
</organism>
<dbReference type="Gene3D" id="1.10.3090.10">
    <property type="entry name" value="cca-adding enzyme, domain 2"/>
    <property type="match status" value="1"/>
</dbReference>
<reference evidence="7" key="2">
    <citation type="journal article" date="2015" name="Data Brief">
        <title>Shoot transcriptome of the giant reed, Arundo donax.</title>
        <authorList>
            <person name="Barrero R.A."/>
            <person name="Guerrero F.D."/>
            <person name="Moolhuijzen P."/>
            <person name="Goolsby J.A."/>
            <person name="Tidwell J."/>
            <person name="Bellgard S.E."/>
            <person name="Bellgard M.I."/>
        </authorList>
    </citation>
    <scope>NUCLEOTIDE SEQUENCE</scope>
    <source>
        <tissue evidence="7">Shoot tissue taken approximately 20 cm above the soil surface</tissue>
    </source>
</reference>
<dbReference type="Gene3D" id="3.30.460.10">
    <property type="entry name" value="Beta Polymerase, domain 2"/>
    <property type="match status" value="1"/>
</dbReference>
<dbReference type="InterPro" id="IPR052191">
    <property type="entry name" value="tRNA_ntf/polyA_polymerase_I"/>
</dbReference>
<proteinExistence type="inferred from homology"/>
<reference evidence="7" key="1">
    <citation type="submission" date="2014-09" db="EMBL/GenBank/DDBJ databases">
        <authorList>
            <person name="Magalhaes I.L.F."/>
            <person name="Oliveira U."/>
            <person name="Santos F.R."/>
            <person name="Vidigal T.H.D.A."/>
            <person name="Brescovit A.D."/>
            <person name="Santos A.J."/>
        </authorList>
    </citation>
    <scope>NUCLEOTIDE SEQUENCE</scope>
    <source>
        <tissue evidence="7">Shoot tissue taken approximately 20 cm above the soil surface</tissue>
    </source>
</reference>
<dbReference type="EMBL" id="GBRH01216460">
    <property type="protein sequence ID" value="JAD81435.1"/>
    <property type="molecule type" value="Transcribed_RNA"/>
</dbReference>
<dbReference type="AlphaFoldDB" id="A0A0A9D6Z9"/>
<dbReference type="PANTHER" id="PTHR43051">
    <property type="entry name" value="POLYNUCLEOTIDE ADENYLYLTRANSFERASE FAMILY PROTEIN"/>
    <property type="match status" value="1"/>
</dbReference>
<comment type="similarity">
    <text evidence="1 4">Belongs to the tRNA nucleotidyltransferase/poly(A) polymerase family.</text>
</comment>
<evidence type="ECO:0000256" key="3">
    <source>
        <dbReference type="ARBA" id="ARBA00022741"/>
    </source>
</evidence>
<dbReference type="GO" id="GO:0000166">
    <property type="term" value="F:nucleotide binding"/>
    <property type="evidence" value="ECO:0007669"/>
    <property type="project" value="UniProtKB-KW"/>
</dbReference>
<evidence type="ECO:0000256" key="4">
    <source>
        <dbReference type="RuleBase" id="RU003953"/>
    </source>
</evidence>
<evidence type="ECO:0008006" key="8">
    <source>
        <dbReference type="Google" id="ProtNLM"/>
    </source>
</evidence>
<sequence length="422" mass="47559">MMKHCIIIGRRFPICQIKMLESTIEVSSFGTNDTYMKKSEEVDCLEGANGYNDGGILRWNSMKRDFTINSLFFNPMNYRIYDYVNGVSDMRKKKVRTVVPAHVSFKEDPARILRGLRIAGRLGFQFSSETSKAIRDLSSSIMTIPKGRLMVEMNYMLSYGAAESTFRLLRKYGLLDILLPFQAAYLSDQMKGRSSDRDLMLMKLFANLDKLLSADRPCHRSLWLALLAFHSALINSPQDAQVVKAFAALLHLGSWERTINFLEQDVGARAPFVPETLRPSGTKLDNLMEQTSHLASLVESSVQTLTCLDALQQSVARHWEPSQFSGVVFVSKTEGGRLLRIFEGLSSDLTSYDHGRGMHGIDYRLLKDWNPSEIRFVLGKVILDTMNDRLPCASTEDAGITRTTPANLADGIRPRLSTLFQS</sequence>
<evidence type="ECO:0000256" key="2">
    <source>
        <dbReference type="ARBA" id="ARBA00022679"/>
    </source>
</evidence>
<dbReference type="InterPro" id="IPR032828">
    <property type="entry name" value="PolyA_RNA-bd"/>
</dbReference>
<accession>A0A0A9D6Z9</accession>
<dbReference type="Pfam" id="PF01743">
    <property type="entry name" value="PolyA_pol"/>
    <property type="match status" value="1"/>
</dbReference>
<dbReference type="GO" id="GO:0016779">
    <property type="term" value="F:nucleotidyltransferase activity"/>
    <property type="evidence" value="ECO:0007669"/>
    <property type="project" value="InterPro"/>
</dbReference>
<dbReference type="PANTHER" id="PTHR43051:SF1">
    <property type="entry name" value="POLYNUCLEOTIDE ADENYLYLTRANSFERASE FAMILY PROTEIN"/>
    <property type="match status" value="1"/>
</dbReference>
<evidence type="ECO:0000313" key="7">
    <source>
        <dbReference type="EMBL" id="JAD81435.1"/>
    </source>
</evidence>
<evidence type="ECO:0000256" key="1">
    <source>
        <dbReference type="ARBA" id="ARBA00007265"/>
    </source>
</evidence>